<protein>
    <submittedName>
        <fullName evidence="1">Uncharacterized protein</fullName>
    </submittedName>
</protein>
<comment type="caution">
    <text evidence="1">The sequence shown here is derived from an EMBL/GenBank/DDBJ whole genome shotgun (WGS) entry which is preliminary data.</text>
</comment>
<dbReference type="EMBL" id="VSRR010003757">
    <property type="protein sequence ID" value="MPC37348.1"/>
    <property type="molecule type" value="Genomic_DNA"/>
</dbReference>
<gene>
    <name evidence="1" type="ORF">E2C01_030822</name>
</gene>
<organism evidence="1 2">
    <name type="scientific">Portunus trituberculatus</name>
    <name type="common">Swimming crab</name>
    <name type="synonym">Neptunus trituberculatus</name>
    <dbReference type="NCBI Taxonomy" id="210409"/>
    <lineage>
        <taxon>Eukaryota</taxon>
        <taxon>Metazoa</taxon>
        <taxon>Ecdysozoa</taxon>
        <taxon>Arthropoda</taxon>
        <taxon>Crustacea</taxon>
        <taxon>Multicrustacea</taxon>
        <taxon>Malacostraca</taxon>
        <taxon>Eumalacostraca</taxon>
        <taxon>Eucarida</taxon>
        <taxon>Decapoda</taxon>
        <taxon>Pleocyemata</taxon>
        <taxon>Brachyura</taxon>
        <taxon>Eubrachyura</taxon>
        <taxon>Portunoidea</taxon>
        <taxon>Portunidae</taxon>
        <taxon>Portuninae</taxon>
        <taxon>Portunus</taxon>
    </lineage>
</organism>
<evidence type="ECO:0000313" key="2">
    <source>
        <dbReference type="Proteomes" id="UP000324222"/>
    </source>
</evidence>
<reference evidence="1 2" key="1">
    <citation type="submission" date="2019-05" db="EMBL/GenBank/DDBJ databases">
        <title>Another draft genome of Portunus trituberculatus and its Hox gene families provides insights of decapod evolution.</title>
        <authorList>
            <person name="Jeong J.-H."/>
            <person name="Song I."/>
            <person name="Kim S."/>
            <person name="Choi T."/>
            <person name="Kim D."/>
            <person name="Ryu S."/>
            <person name="Kim W."/>
        </authorList>
    </citation>
    <scope>NUCLEOTIDE SEQUENCE [LARGE SCALE GENOMIC DNA]</scope>
    <source>
        <tissue evidence="1">Muscle</tissue>
    </source>
</reference>
<sequence length="65" mass="7456">MIFPPQHHLSDKRDLHLMMPVDGVVVWLDPTPQPRLTTVLQHSRLSILSYLADQFPSVRGERQPG</sequence>
<dbReference type="AlphaFoldDB" id="A0A5B7EWC4"/>
<accession>A0A5B7EWC4</accession>
<name>A0A5B7EWC4_PORTR</name>
<proteinExistence type="predicted"/>
<keyword evidence="2" id="KW-1185">Reference proteome</keyword>
<dbReference type="Proteomes" id="UP000324222">
    <property type="component" value="Unassembled WGS sequence"/>
</dbReference>
<evidence type="ECO:0000313" key="1">
    <source>
        <dbReference type="EMBL" id="MPC37348.1"/>
    </source>
</evidence>